<evidence type="ECO:0000313" key="1">
    <source>
        <dbReference type="EMBL" id="VTS03162.1"/>
    </source>
</evidence>
<dbReference type="EMBL" id="LR593886">
    <property type="protein sequence ID" value="VTS03162.1"/>
    <property type="molecule type" value="Genomic_DNA"/>
</dbReference>
<name>A0A6P2DMM7_9BACT</name>
<protein>
    <submittedName>
        <fullName evidence="1">Uncharacterized protein</fullName>
    </submittedName>
</protein>
<sequence>MWHFRGARYKYYTEEHGKKVSIRSLAGDLAPARPVPDSAFRTPRSAFFPCSS</sequence>
<reference evidence="1 2" key="1">
    <citation type="submission" date="2019-05" db="EMBL/GenBank/DDBJ databases">
        <authorList>
            <consortium name="Science for Life Laboratories"/>
        </authorList>
    </citation>
    <scope>NUCLEOTIDE SEQUENCE [LARGE SCALE GENOMIC DNA]</scope>
    <source>
        <strain evidence="1">Soil9</strain>
    </source>
</reference>
<gene>
    <name evidence="1" type="ORF">SOIL9_72750</name>
</gene>
<evidence type="ECO:0000313" key="2">
    <source>
        <dbReference type="Proteomes" id="UP000464178"/>
    </source>
</evidence>
<organism evidence="1 2">
    <name type="scientific">Gemmata massiliana</name>
    <dbReference type="NCBI Taxonomy" id="1210884"/>
    <lineage>
        <taxon>Bacteria</taxon>
        <taxon>Pseudomonadati</taxon>
        <taxon>Planctomycetota</taxon>
        <taxon>Planctomycetia</taxon>
        <taxon>Gemmatales</taxon>
        <taxon>Gemmataceae</taxon>
        <taxon>Gemmata</taxon>
    </lineage>
</organism>
<dbReference type="Proteomes" id="UP000464178">
    <property type="component" value="Chromosome"/>
</dbReference>
<dbReference type="KEGG" id="gms:SOIL9_72750"/>
<keyword evidence="2" id="KW-1185">Reference proteome</keyword>
<accession>A0A6P2DMM7</accession>
<proteinExistence type="predicted"/>
<dbReference type="AlphaFoldDB" id="A0A6P2DMM7"/>